<comment type="caution">
    <text evidence="3">The sequence shown here is derived from an EMBL/GenBank/DDBJ whole genome shotgun (WGS) entry which is preliminary data.</text>
</comment>
<evidence type="ECO:0000256" key="2">
    <source>
        <dbReference type="SAM" id="Phobius"/>
    </source>
</evidence>
<dbReference type="InterPro" id="IPR025566">
    <property type="entry name" value="DUF4331"/>
</dbReference>
<dbReference type="RefSeq" id="WP_203002836.1">
    <property type="nucleotide sequence ID" value="NZ_JADWYU010000198.1"/>
</dbReference>
<evidence type="ECO:0000256" key="1">
    <source>
        <dbReference type="SAM" id="MobiDB-lite"/>
    </source>
</evidence>
<accession>A0A937USP8</accession>
<sequence length="486" mass="52430">MHRHPVVRPEADAPEPRTRPQPRRRRRGATAVTALVLGAAAAVAGTPLAGNASSHREAPLIAGDPTVDNTDTYAFVSPDAPDTVTLVANWSPFSEPAGGPNFFPFATDARYNLHVDADGDAKADLTYRWTFTSNYKNQNTFLYNTNQVTALDDPDLNFTQTYKLELVRGLQTTVLADNVPVAPSNVGVASMPDYPKLRADAVRTLPGGLKSFAGQADDPFFLDLRVFDLLYGGNASEIGQDTLRGYNVNSIVLQVPKQELALNKDPARNPVIGVWSTTDRRSLRLLPGTGGDGQPLNSGGWSQVSRLGSPLVNEVVLPVGQKDRFNNSNPDRDAQFLRYVTNPELPKLIQAIYNIPAPAEPRNDLVAAFLTGVSKANLGVDLNAHTLNQDARKDKIIPYEGLRLNMSIAPTMTPNRLGVVGGDTAGFPNGRRLTDDVVDIELQAVQGVLLPNPPPAAKALGDAVDANDVHFQHMFPYVALPTPGSR</sequence>
<gene>
    <name evidence="3" type="ORF">I7412_35335</name>
</gene>
<dbReference type="AlphaFoldDB" id="A0A937USP8"/>
<protein>
    <submittedName>
        <fullName evidence="3">DUF4331 domain-containing protein</fullName>
    </submittedName>
</protein>
<keyword evidence="4" id="KW-1185">Reference proteome</keyword>
<dbReference type="Proteomes" id="UP000604475">
    <property type="component" value="Unassembled WGS sequence"/>
</dbReference>
<dbReference type="EMBL" id="JAEACQ010000311">
    <property type="protein sequence ID" value="MBL7632338.1"/>
    <property type="molecule type" value="Genomic_DNA"/>
</dbReference>
<feature type="compositionally biased region" description="Basic and acidic residues" evidence="1">
    <location>
        <begin position="7"/>
        <end position="18"/>
    </location>
</feature>
<name>A0A937USP8_9ACTN</name>
<keyword evidence="2" id="KW-0812">Transmembrane</keyword>
<evidence type="ECO:0000313" key="4">
    <source>
        <dbReference type="Proteomes" id="UP000604475"/>
    </source>
</evidence>
<feature type="region of interest" description="Disordered" evidence="1">
    <location>
        <begin position="1"/>
        <end position="28"/>
    </location>
</feature>
<keyword evidence="2" id="KW-1133">Transmembrane helix</keyword>
<feature type="transmembrane region" description="Helical" evidence="2">
    <location>
        <begin position="29"/>
        <end position="50"/>
    </location>
</feature>
<reference evidence="3" key="1">
    <citation type="submission" date="2020-12" db="EMBL/GenBank/DDBJ databases">
        <title>Genomic characterization of non-nitrogen-fixing Frankia strains.</title>
        <authorList>
            <person name="Carlos-Shanley C."/>
            <person name="Guerra T."/>
            <person name="Hahn D."/>
        </authorList>
    </citation>
    <scope>NUCLEOTIDE SEQUENCE</scope>
    <source>
        <strain evidence="3">CN6</strain>
    </source>
</reference>
<evidence type="ECO:0000313" key="3">
    <source>
        <dbReference type="EMBL" id="MBL7632338.1"/>
    </source>
</evidence>
<keyword evidence="2" id="KW-0472">Membrane</keyword>
<organism evidence="3 4">
    <name type="scientific">Frankia nepalensis</name>
    <dbReference type="NCBI Taxonomy" id="1836974"/>
    <lineage>
        <taxon>Bacteria</taxon>
        <taxon>Bacillati</taxon>
        <taxon>Actinomycetota</taxon>
        <taxon>Actinomycetes</taxon>
        <taxon>Frankiales</taxon>
        <taxon>Frankiaceae</taxon>
        <taxon>Frankia</taxon>
    </lineage>
</organism>
<dbReference type="Pfam" id="PF14224">
    <property type="entry name" value="DUF4331"/>
    <property type="match status" value="1"/>
</dbReference>
<proteinExistence type="predicted"/>